<reference evidence="2" key="1">
    <citation type="journal article" date="2023" name="G3 (Bethesda)">
        <title>A reference genome for the long-term kleptoplast-retaining sea slug Elysia crispata morphotype clarki.</title>
        <authorList>
            <person name="Eastman K.E."/>
            <person name="Pendleton A.L."/>
            <person name="Shaikh M.A."/>
            <person name="Suttiyut T."/>
            <person name="Ogas R."/>
            <person name="Tomko P."/>
            <person name="Gavelis G."/>
            <person name="Widhalm J.R."/>
            <person name="Wisecaver J.H."/>
        </authorList>
    </citation>
    <scope>NUCLEOTIDE SEQUENCE</scope>
    <source>
        <strain evidence="2">ECLA1</strain>
    </source>
</reference>
<dbReference type="Proteomes" id="UP001283361">
    <property type="component" value="Unassembled WGS sequence"/>
</dbReference>
<comment type="caution">
    <text evidence="2">The sequence shown here is derived from an EMBL/GenBank/DDBJ whole genome shotgun (WGS) entry which is preliminary data.</text>
</comment>
<evidence type="ECO:0000313" key="2">
    <source>
        <dbReference type="EMBL" id="KAK3691792.1"/>
    </source>
</evidence>
<feature type="region of interest" description="Disordered" evidence="1">
    <location>
        <begin position="13"/>
        <end position="38"/>
    </location>
</feature>
<gene>
    <name evidence="2" type="ORF">RRG08_062862</name>
</gene>
<sequence length="38" mass="4121">ILPCDFPDAVQQHKAKYEPRSGEAGVIAWEGQGQPSIP</sequence>
<accession>A0AAE0XEP9</accession>
<proteinExistence type="predicted"/>
<organism evidence="2 3">
    <name type="scientific">Elysia crispata</name>
    <name type="common">lettuce slug</name>
    <dbReference type="NCBI Taxonomy" id="231223"/>
    <lineage>
        <taxon>Eukaryota</taxon>
        <taxon>Metazoa</taxon>
        <taxon>Spiralia</taxon>
        <taxon>Lophotrochozoa</taxon>
        <taxon>Mollusca</taxon>
        <taxon>Gastropoda</taxon>
        <taxon>Heterobranchia</taxon>
        <taxon>Euthyneura</taxon>
        <taxon>Panpulmonata</taxon>
        <taxon>Sacoglossa</taxon>
        <taxon>Placobranchoidea</taxon>
        <taxon>Plakobranchidae</taxon>
        <taxon>Elysia</taxon>
    </lineage>
</organism>
<feature type="non-terminal residue" evidence="2">
    <location>
        <position position="1"/>
    </location>
</feature>
<dbReference type="AlphaFoldDB" id="A0AAE0XEP9"/>
<evidence type="ECO:0000313" key="3">
    <source>
        <dbReference type="Proteomes" id="UP001283361"/>
    </source>
</evidence>
<name>A0AAE0XEP9_9GAST</name>
<evidence type="ECO:0000256" key="1">
    <source>
        <dbReference type="SAM" id="MobiDB-lite"/>
    </source>
</evidence>
<protein>
    <submittedName>
        <fullName evidence="2">Uncharacterized protein</fullName>
    </submittedName>
</protein>
<dbReference type="EMBL" id="JAWDGP010008075">
    <property type="protein sequence ID" value="KAK3691792.1"/>
    <property type="molecule type" value="Genomic_DNA"/>
</dbReference>
<keyword evidence="3" id="KW-1185">Reference proteome</keyword>